<protein>
    <submittedName>
        <fullName evidence="2">Uncharacterized protein</fullName>
    </submittedName>
</protein>
<reference evidence="2" key="2">
    <citation type="submission" date="2013-04" db="UniProtKB">
        <authorList>
            <consortium name="EnsemblPlants"/>
        </authorList>
    </citation>
    <scope>IDENTIFICATION</scope>
</reference>
<keyword evidence="1" id="KW-0472">Membrane</keyword>
<keyword evidence="3" id="KW-1185">Reference proteome</keyword>
<organism evidence="2">
    <name type="scientific">Oryza brachyantha</name>
    <name type="common">malo sina</name>
    <dbReference type="NCBI Taxonomy" id="4533"/>
    <lineage>
        <taxon>Eukaryota</taxon>
        <taxon>Viridiplantae</taxon>
        <taxon>Streptophyta</taxon>
        <taxon>Embryophyta</taxon>
        <taxon>Tracheophyta</taxon>
        <taxon>Spermatophyta</taxon>
        <taxon>Magnoliopsida</taxon>
        <taxon>Liliopsida</taxon>
        <taxon>Poales</taxon>
        <taxon>Poaceae</taxon>
        <taxon>BOP clade</taxon>
        <taxon>Oryzoideae</taxon>
        <taxon>Oryzeae</taxon>
        <taxon>Oryzinae</taxon>
        <taxon>Oryza</taxon>
    </lineage>
</organism>
<evidence type="ECO:0000313" key="2">
    <source>
        <dbReference type="EnsemblPlants" id="OB03G35410.1"/>
    </source>
</evidence>
<keyword evidence="1" id="KW-0812">Transmembrane</keyword>
<name>J3LR65_ORYBR</name>
<feature type="transmembrane region" description="Helical" evidence="1">
    <location>
        <begin position="36"/>
        <end position="60"/>
    </location>
</feature>
<accession>J3LR65</accession>
<dbReference type="EnsemblPlants" id="OB03G35410.1">
    <property type="protein sequence ID" value="OB03G35410.1"/>
    <property type="gene ID" value="OB03G35410"/>
</dbReference>
<proteinExistence type="predicted"/>
<evidence type="ECO:0000256" key="1">
    <source>
        <dbReference type="SAM" id="Phobius"/>
    </source>
</evidence>
<dbReference type="Gramene" id="OB03G35410.1">
    <property type="protein sequence ID" value="OB03G35410.1"/>
    <property type="gene ID" value="OB03G35410"/>
</dbReference>
<dbReference type="Proteomes" id="UP000006038">
    <property type="component" value="Chromosome 3"/>
</dbReference>
<dbReference type="eggNOG" id="ENOG502R54K">
    <property type="taxonomic scope" value="Eukaryota"/>
</dbReference>
<reference evidence="2" key="1">
    <citation type="journal article" date="2013" name="Nat. Commun.">
        <title>Whole-genome sequencing of Oryza brachyantha reveals mechanisms underlying Oryza genome evolution.</title>
        <authorList>
            <person name="Chen J."/>
            <person name="Huang Q."/>
            <person name="Gao D."/>
            <person name="Wang J."/>
            <person name="Lang Y."/>
            <person name="Liu T."/>
            <person name="Li B."/>
            <person name="Bai Z."/>
            <person name="Luis Goicoechea J."/>
            <person name="Liang C."/>
            <person name="Chen C."/>
            <person name="Zhang W."/>
            <person name="Sun S."/>
            <person name="Liao Y."/>
            <person name="Zhang X."/>
            <person name="Yang L."/>
            <person name="Song C."/>
            <person name="Wang M."/>
            <person name="Shi J."/>
            <person name="Liu G."/>
            <person name="Liu J."/>
            <person name="Zhou H."/>
            <person name="Zhou W."/>
            <person name="Yu Q."/>
            <person name="An N."/>
            <person name="Chen Y."/>
            <person name="Cai Q."/>
            <person name="Wang B."/>
            <person name="Liu B."/>
            <person name="Min J."/>
            <person name="Huang Y."/>
            <person name="Wu H."/>
            <person name="Li Z."/>
            <person name="Zhang Y."/>
            <person name="Yin Y."/>
            <person name="Song W."/>
            <person name="Jiang J."/>
            <person name="Jackson S.A."/>
            <person name="Wing R.A."/>
            <person name="Wang J."/>
            <person name="Chen M."/>
        </authorList>
    </citation>
    <scope>NUCLEOTIDE SEQUENCE [LARGE SCALE GENOMIC DNA]</scope>
    <source>
        <strain evidence="2">cv. IRGC 101232</strain>
    </source>
</reference>
<evidence type="ECO:0000313" key="3">
    <source>
        <dbReference type="Proteomes" id="UP000006038"/>
    </source>
</evidence>
<dbReference type="AlphaFoldDB" id="J3LR65"/>
<keyword evidence="1" id="KW-1133">Transmembrane helix</keyword>
<dbReference type="HOGENOM" id="CLU_2077018_0_0_1"/>
<sequence length="115" mass="13420">KFLDGILCLLLCALHSLGTSRHLIVLVIRLLSSLGFPAHLFLDVADIVHGSLLAFIYLHFCQLGCRLRWKHCLKGLALFRRQRIRELHREMDVELPLHERPLVHWHPLIVYCLEL</sequence>